<feature type="transmembrane region" description="Helical" evidence="1">
    <location>
        <begin position="89"/>
        <end position="106"/>
    </location>
</feature>
<protein>
    <submittedName>
        <fullName evidence="2">(rape) hypothetical protein</fullName>
    </submittedName>
</protein>
<dbReference type="EMBL" id="HG994369">
    <property type="protein sequence ID" value="CAF1927801.1"/>
    <property type="molecule type" value="Genomic_DNA"/>
</dbReference>
<proteinExistence type="predicted"/>
<accession>A0A816KYS9</accession>
<feature type="transmembrane region" description="Helical" evidence="1">
    <location>
        <begin position="67"/>
        <end position="83"/>
    </location>
</feature>
<reference evidence="2" key="1">
    <citation type="submission" date="2021-01" db="EMBL/GenBank/DDBJ databases">
        <authorList>
            <consortium name="Genoscope - CEA"/>
            <person name="William W."/>
        </authorList>
    </citation>
    <scope>NUCLEOTIDE SEQUENCE</scope>
</reference>
<evidence type="ECO:0000313" key="2">
    <source>
        <dbReference type="EMBL" id="CAF1927801.1"/>
    </source>
</evidence>
<keyword evidence="1" id="KW-0812">Transmembrane</keyword>
<gene>
    <name evidence="2" type="ORF">DARMORV10_C05P22050.1</name>
</gene>
<organism evidence="2">
    <name type="scientific">Brassica napus</name>
    <name type="common">Rape</name>
    <dbReference type="NCBI Taxonomy" id="3708"/>
    <lineage>
        <taxon>Eukaryota</taxon>
        <taxon>Viridiplantae</taxon>
        <taxon>Streptophyta</taxon>
        <taxon>Embryophyta</taxon>
        <taxon>Tracheophyta</taxon>
        <taxon>Spermatophyta</taxon>
        <taxon>Magnoliopsida</taxon>
        <taxon>eudicotyledons</taxon>
        <taxon>Gunneridae</taxon>
        <taxon>Pentapetalae</taxon>
        <taxon>rosids</taxon>
        <taxon>malvids</taxon>
        <taxon>Brassicales</taxon>
        <taxon>Brassicaceae</taxon>
        <taxon>Brassiceae</taxon>
        <taxon>Brassica</taxon>
    </lineage>
</organism>
<dbReference type="Proteomes" id="UP001295469">
    <property type="component" value="Chromosome C05"/>
</dbReference>
<keyword evidence="1" id="KW-0472">Membrane</keyword>
<keyword evidence="1" id="KW-1133">Transmembrane helix</keyword>
<name>A0A816KYS9_BRANA</name>
<dbReference type="AlphaFoldDB" id="A0A816KYS9"/>
<sequence length="120" mass="14232">MSTLINQSTVEKQNKVIRDIYFGIFWMMHFCIKKRNLRHYSSHPRAQRLNDLSPKAKTNIFMQQKRLPGLFVLILCLNMLIIFQFFKQHLSLVLGFLILILNINLLDSHEQKVNDLSCKK</sequence>
<evidence type="ECO:0000256" key="1">
    <source>
        <dbReference type="SAM" id="Phobius"/>
    </source>
</evidence>